<protein>
    <recommendedName>
        <fullName evidence="4">Transmembrane protein</fullName>
    </recommendedName>
</protein>
<evidence type="ECO:0008006" key="4">
    <source>
        <dbReference type="Google" id="ProtNLM"/>
    </source>
</evidence>
<name>A0AAN9FCL8_CROPI</name>
<dbReference type="Proteomes" id="UP001372338">
    <property type="component" value="Unassembled WGS sequence"/>
</dbReference>
<dbReference type="PANTHER" id="PTHR38225:SF4">
    <property type="entry name" value="PROTEIN, PUTATIVE-RELATED"/>
    <property type="match status" value="1"/>
</dbReference>
<evidence type="ECO:0000313" key="2">
    <source>
        <dbReference type="EMBL" id="KAK7272989.1"/>
    </source>
</evidence>
<accession>A0AAN9FCL8</accession>
<sequence>MAASLPSFFSLKPRALGSYLKGCNIRSRGMQVIKVQYYRDEGRSTNMVDANLNVLKERMEMVTVKERLERCCKCQQGWNYDQVSINHHKVKKNKELCSLIELTGLVCGTLGFTFFGGTLLLCLFSFLVHMQIMM</sequence>
<proteinExistence type="predicted"/>
<gene>
    <name evidence="2" type="ORF">RIF29_14035</name>
</gene>
<evidence type="ECO:0000256" key="1">
    <source>
        <dbReference type="SAM" id="Phobius"/>
    </source>
</evidence>
<feature type="transmembrane region" description="Helical" evidence="1">
    <location>
        <begin position="102"/>
        <end position="128"/>
    </location>
</feature>
<dbReference type="AlphaFoldDB" id="A0AAN9FCL8"/>
<reference evidence="2 3" key="1">
    <citation type="submission" date="2024-01" db="EMBL/GenBank/DDBJ databases">
        <title>The genomes of 5 underutilized Papilionoideae crops provide insights into root nodulation and disease resistanc.</title>
        <authorList>
            <person name="Yuan L."/>
        </authorList>
    </citation>
    <scope>NUCLEOTIDE SEQUENCE [LARGE SCALE GENOMIC DNA]</scope>
    <source>
        <strain evidence="2">ZHUSHIDOU_FW_LH</strain>
        <tissue evidence="2">Leaf</tissue>
    </source>
</reference>
<keyword evidence="3" id="KW-1185">Reference proteome</keyword>
<dbReference type="EMBL" id="JAYWIO010000003">
    <property type="protein sequence ID" value="KAK7272989.1"/>
    <property type="molecule type" value="Genomic_DNA"/>
</dbReference>
<evidence type="ECO:0000313" key="3">
    <source>
        <dbReference type="Proteomes" id="UP001372338"/>
    </source>
</evidence>
<dbReference type="PANTHER" id="PTHR38225">
    <property type="entry name" value="PROTEIN, PUTATIVE-RELATED"/>
    <property type="match status" value="1"/>
</dbReference>
<keyword evidence="1" id="KW-0472">Membrane</keyword>
<keyword evidence="1" id="KW-1133">Transmembrane helix</keyword>
<organism evidence="2 3">
    <name type="scientific">Crotalaria pallida</name>
    <name type="common">Smooth rattlebox</name>
    <name type="synonym">Crotalaria striata</name>
    <dbReference type="NCBI Taxonomy" id="3830"/>
    <lineage>
        <taxon>Eukaryota</taxon>
        <taxon>Viridiplantae</taxon>
        <taxon>Streptophyta</taxon>
        <taxon>Embryophyta</taxon>
        <taxon>Tracheophyta</taxon>
        <taxon>Spermatophyta</taxon>
        <taxon>Magnoliopsida</taxon>
        <taxon>eudicotyledons</taxon>
        <taxon>Gunneridae</taxon>
        <taxon>Pentapetalae</taxon>
        <taxon>rosids</taxon>
        <taxon>fabids</taxon>
        <taxon>Fabales</taxon>
        <taxon>Fabaceae</taxon>
        <taxon>Papilionoideae</taxon>
        <taxon>50 kb inversion clade</taxon>
        <taxon>genistoids sensu lato</taxon>
        <taxon>core genistoids</taxon>
        <taxon>Crotalarieae</taxon>
        <taxon>Crotalaria</taxon>
    </lineage>
</organism>
<comment type="caution">
    <text evidence="2">The sequence shown here is derived from an EMBL/GenBank/DDBJ whole genome shotgun (WGS) entry which is preliminary data.</text>
</comment>
<keyword evidence="1" id="KW-0812">Transmembrane</keyword>